<dbReference type="AlphaFoldDB" id="A0A8S0RFU7"/>
<protein>
    <recommendedName>
        <fullName evidence="6">5'-3' exoribonuclease</fullName>
        <ecNumber evidence="6">3.1.13.-</ecNumber>
    </recommendedName>
</protein>
<evidence type="ECO:0000256" key="7">
    <source>
        <dbReference type="SAM" id="MobiDB-lite"/>
    </source>
</evidence>
<feature type="region of interest" description="Disordered" evidence="7">
    <location>
        <begin position="867"/>
        <end position="890"/>
    </location>
</feature>
<dbReference type="InterPro" id="IPR027073">
    <property type="entry name" value="5_3_exoribonuclease"/>
</dbReference>
<feature type="region of interest" description="Disordered" evidence="7">
    <location>
        <begin position="957"/>
        <end position="1072"/>
    </location>
</feature>
<feature type="domain" description="Xrn1 N-terminal" evidence="8">
    <location>
        <begin position="1"/>
        <end position="247"/>
    </location>
</feature>
<dbReference type="PANTHER" id="PTHR12341">
    <property type="entry name" value="5'-&gt;3' EXORIBONUCLEASE"/>
    <property type="match status" value="1"/>
</dbReference>
<reference evidence="10 11" key="1">
    <citation type="submission" date="2019-12" db="EMBL/GenBank/DDBJ databases">
        <authorList>
            <person name="Alioto T."/>
            <person name="Alioto T."/>
            <person name="Gomez Garrido J."/>
        </authorList>
    </citation>
    <scope>NUCLEOTIDE SEQUENCE [LARGE SCALE GENOMIC DNA]</scope>
</reference>
<dbReference type="InterPro" id="IPR004859">
    <property type="entry name" value="Xrn1_N"/>
</dbReference>
<evidence type="ECO:0000256" key="1">
    <source>
        <dbReference type="ARBA" id="ARBA00006994"/>
    </source>
</evidence>
<evidence type="ECO:0000313" key="11">
    <source>
        <dbReference type="Proteomes" id="UP000594638"/>
    </source>
</evidence>
<evidence type="ECO:0000256" key="5">
    <source>
        <dbReference type="ARBA" id="ARBA00022839"/>
    </source>
</evidence>
<evidence type="ECO:0000256" key="4">
    <source>
        <dbReference type="ARBA" id="ARBA00022801"/>
    </source>
</evidence>
<dbReference type="Proteomes" id="UP000594638">
    <property type="component" value="Unassembled WGS sequence"/>
</dbReference>
<evidence type="ECO:0000256" key="6">
    <source>
        <dbReference type="PIRNR" id="PIRNR037239"/>
    </source>
</evidence>
<dbReference type="Gramene" id="OE9A100602T6">
    <property type="protein sequence ID" value="OE9A100602C6"/>
    <property type="gene ID" value="OE9A100602"/>
</dbReference>
<dbReference type="EC" id="3.1.13.-" evidence="6"/>
<feature type="compositionally biased region" description="Polar residues" evidence="7">
    <location>
        <begin position="1034"/>
        <end position="1054"/>
    </location>
</feature>
<gene>
    <name evidence="10" type="ORF">OLEA9_A100602</name>
</gene>
<dbReference type="Gene3D" id="3.40.50.12390">
    <property type="match status" value="2"/>
</dbReference>
<dbReference type="OrthoDB" id="372487at2759"/>
<dbReference type="EMBL" id="CACTIH010003617">
    <property type="protein sequence ID" value="CAA2978261.1"/>
    <property type="molecule type" value="Genomic_DNA"/>
</dbReference>
<dbReference type="GO" id="GO:0006397">
    <property type="term" value="P:mRNA processing"/>
    <property type="evidence" value="ECO:0007669"/>
    <property type="project" value="UniProtKB-UniRule"/>
</dbReference>
<feature type="region of interest" description="Disordered" evidence="7">
    <location>
        <begin position="435"/>
        <end position="454"/>
    </location>
</feature>
<dbReference type="CDD" id="cd18673">
    <property type="entry name" value="PIN_XRN1-2-like"/>
    <property type="match status" value="1"/>
</dbReference>
<dbReference type="PANTHER" id="PTHR12341:SF62">
    <property type="entry name" value="5'-3' EXORIBONUCLEASE 3-LIKE"/>
    <property type="match status" value="1"/>
</dbReference>
<keyword evidence="11" id="KW-1185">Reference proteome</keyword>
<sequence length="1072" mass="123396">MGVPSFYRWLAKKYPKIVVNAIEEKGAFVDHNLQNKNGEFDNFYVDMNGIIHPCFHPDDKLFPPTTFDEVFDNICEYIDRLFNIVRPRKLLYLAIDGVAPRAKMNQQRARRFRASKDNEIAEEMEEKLRKQFEKEGKTVLPKEESKVSDSNVITPGTEFMYMLSKKLESYIRQRISGSTAWSNIKVILSDANVPGEGEHKIMSFIRAQRLMPGYNASTHHCLYGLDADLIMLALATHELYFSIMREDVLVQEEQLCRVSALEHSVHRAEVSNLEKSVAVNEAVHTDNKRSMLLSKPFQFLRVWILREYLELDMEITDPPENFVGDFERIVDDFVFICFFSGNDFLPHVPTLEIHEGAVDLLMHVYKKEFKKIGGYLVDLQRVNEKNASYVKMKRVEKFMFYVSQYEDQIFMKRSRLREKKLKQILKECMDDQIDEGEENEKGDLSNTSDAFLDENPAASEKGESEIDLQSVDKSQILCNTKELKQKLKDQIRGLADTFKNGGVGNDKVKLGVTGWKERYYKEKFSADPGDIETTRKEVVRNYGEGLCWVLLYYFSGVPSWTWFYPYHYAPFASDFKGLSQVKVNFRKGLPFKPFDQLMGVLPPRSAHALPLAYKALMVDKSSKIIDFYPTEFKTDIDGKRYMWQGICKLPFIDEERLQTETMKIQKELKDFEMMRNTENPDKIFVRSSTKFGREIRSCCGSFSMEDDGANKIDSLSSERINSFMHLNSEDSYLAEVDNEDYTTSVLCVSYETPQQCQLIPRLLPGVDIPDCKTVYEADIPETKLWHENWDSNSHYSQRVNNQERPRKDYSQVESEHYFPEATYKNAGTGFSSGRGQNFERHNNFPRHAVSGPFDRNLSPRYSDARVRMVPSSREGKVQPYGTNHSGRYNLGSQVPPHIGQIKGIEGLQISSVPVHNSFCPLNTTSSSNAGHHSRLINRPTAPHGQVWRGWENTGQTWRHNQSTQTNSPTTPGGWQRTSMGNASQTWQHNQSIPTNSRYQGRCQSMSTQNNSQTWRHNQSMPTSSTARGVWQRMPTVNTSQTWRHNPTVSTNSTAGRGRGRGFYKTSENGWST</sequence>
<comment type="function">
    <text evidence="6">Possesses 5'-&gt;3' exoribonuclease activity. Acts as an endogenous post-transcriptional gene silencing (PTGS) suppressor.</text>
</comment>
<dbReference type="Pfam" id="PF17846">
    <property type="entry name" value="XRN_M"/>
    <property type="match status" value="1"/>
</dbReference>
<evidence type="ECO:0000259" key="9">
    <source>
        <dbReference type="Pfam" id="PF17846"/>
    </source>
</evidence>
<keyword evidence="4 6" id="KW-0378">Hydrolase</keyword>
<keyword evidence="3 6" id="KW-0540">Nuclease</keyword>
<dbReference type="GO" id="GO:0003723">
    <property type="term" value="F:RNA binding"/>
    <property type="evidence" value="ECO:0007669"/>
    <property type="project" value="TreeGrafter"/>
</dbReference>
<organism evidence="10 11">
    <name type="scientific">Olea europaea subsp. europaea</name>
    <dbReference type="NCBI Taxonomy" id="158383"/>
    <lineage>
        <taxon>Eukaryota</taxon>
        <taxon>Viridiplantae</taxon>
        <taxon>Streptophyta</taxon>
        <taxon>Embryophyta</taxon>
        <taxon>Tracheophyta</taxon>
        <taxon>Spermatophyta</taxon>
        <taxon>Magnoliopsida</taxon>
        <taxon>eudicotyledons</taxon>
        <taxon>Gunneridae</taxon>
        <taxon>Pentapetalae</taxon>
        <taxon>asterids</taxon>
        <taxon>lamiids</taxon>
        <taxon>Lamiales</taxon>
        <taxon>Oleaceae</taxon>
        <taxon>Oleeae</taxon>
        <taxon>Olea</taxon>
    </lineage>
</organism>
<dbReference type="FunFam" id="1.25.40.1050:FF:000002">
    <property type="entry name" value="5'-3' exoribonuclease"/>
    <property type="match status" value="1"/>
</dbReference>
<dbReference type="GO" id="GO:0000956">
    <property type="term" value="P:nuclear-transcribed mRNA catabolic process"/>
    <property type="evidence" value="ECO:0007669"/>
    <property type="project" value="TreeGrafter"/>
</dbReference>
<dbReference type="InterPro" id="IPR041412">
    <property type="entry name" value="Xrn1_helical"/>
</dbReference>
<dbReference type="PIRSF" id="PIRSF037239">
    <property type="entry name" value="Exonuclease_Xrn2"/>
    <property type="match status" value="1"/>
</dbReference>
<keyword evidence="5 6" id="KW-0269">Exonuclease</keyword>
<dbReference type="InterPro" id="IPR017151">
    <property type="entry name" value="Xrn2/3/4"/>
</dbReference>
<comment type="caution">
    <text evidence="10">The sequence shown here is derived from an EMBL/GenBank/DDBJ whole genome shotgun (WGS) entry which is preliminary data.</text>
</comment>
<evidence type="ECO:0000256" key="2">
    <source>
        <dbReference type="ARBA" id="ARBA00022664"/>
    </source>
</evidence>
<feature type="compositionally biased region" description="Polar residues" evidence="7">
    <location>
        <begin position="880"/>
        <end position="890"/>
    </location>
</feature>
<evidence type="ECO:0000259" key="8">
    <source>
        <dbReference type="Pfam" id="PF03159"/>
    </source>
</evidence>
<keyword evidence="2 6" id="KW-0507">mRNA processing</keyword>
<proteinExistence type="inferred from homology"/>
<evidence type="ECO:0000256" key="3">
    <source>
        <dbReference type="ARBA" id="ARBA00022722"/>
    </source>
</evidence>
<dbReference type="Gene3D" id="1.25.40.1050">
    <property type="match status" value="1"/>
</dbReference>
<feature type="compositionally biased region" description="Polar residues" evidence="7">
    <location>
        <begin position="957"/>
        <end position="1026"/>
    </location>
</feature>
<dbReference type="Pfam" id="PF03159">
    <property type="entry name" value="XRN_N"/>
    <property type="match status" value="1"/>
</dbReference>
<name>A0A8S0RFU7_OLEEU</name>
<dbReference type="GO" id="GO:0005634">
    <property type="term" value="C:nucleus"/>
    <property type="evidence" value="ECO:0007669"/>
    <property type="project" value="InterPro"/>
</dbReference>
<feature type="domain" description="Xrn1 helical" evidence="9">
    <location>
        <begin position="325"/>
        <end position="778"/>
    </location>
</feature>
<dbReference type="GO" id="GO:0004534">
    <property type="term" value="F:5'-3' RNA exonuclease activity"/>
    <property type="evidence" value="ECO:0007669"/>
    <property type="project" value="UniProtKB-UniRule"/>
</dbReference>
<accession>A0A8S0RFU7</accession>
<comment type="similarity">
    <text evidence="1 6">Belongs to the 5'-3' exonuclease family. XRN2/RAT1 subfamily.</text>
</comment>
<evidence type="ECO:0000313" key="10">
    <source>
        <dbReference type="EMBL" id="CAA2978261.1"/>
    </source>
</evidence>